<dbReference type="OMA" id="TFYRESC"/>
<evidence type="ECO:0000256" key="9">
    <source>
        <dbReference type="ARBA" id="ARBA00023157"/>
    </source>
</evidence>
<dbReference type="GO" id="GO:0009505">
    <property type="term" value="C:plant-type cell wall"/>
    <property type="evidence" value="ECO:0000318"/>
    <property type="project" value="GO_Central"/>
</dbReference>
<feature type="domain" description="Plant heme peroxidase family profile" evidence="15">
    <location>
        <begin position="1"/>
        <end position="236"/>
    </location>
</feature>
<dbReference type="Pfam" id="PF00141">
    <property type="entry name" value="peroxidase"/>
    <property type="match status" value="1"/>
</dbReference>
<comment type="catalytic activity">
    <reaction evidence="1">
        <text>2 a phenolic donor + H2O2 = 2 a phenolic radical donor + 2 H2O</text>
        <dbReference type="Rhea" id="RHEA:56136"/>
        <dbReference type="ChEBI" id="CHEBI:15377"/>
        <dbReference type="ChEBI" id="CHEBI:16240"/>
        <dbReference type="ChEBI" id="CHEBI:139520"/>
        <dbReference type="ChEBI" id="CHEBI:139521"/>
        <dbReference type="EC" id="1.11.1.7"/>
    </reaction>
</comment>
<dbReference type="STRING" id="71139.A0A059B4Z3"/>
<dbReference type="GO" id="GO:0042744">
    <property type="term" value="P:hydrogen peroxide catabolic process"/>
    <property type="evidence" value="ECO:0007669"/>
    <property type="project" value="InterPro"/>
</dbReference>
<dbReference type="GO" id="GO:0020037">
    <property type="term" value="F:heme binding"/>
    <property type="evidence" value="ECO:0007669"/>
    <property type="project" value="InterPro"/>
</dbReference>
<dbReference type="InterPro" id="IPR010255">
    <property type="entry name" value="Haem_peroxidase_sf"/>
</dbReference>
<dbReference type="CDD" id="cd00693">
    <property type="entry name" value="secretory_peroxidase"/>
    <property type="match status" value="1"/>
</dbReference>
<keyword evidence="9 13" id="KW-1015">Disulfide bond</keyword>
<dbReference type="Gramene" id="KCW60936">
    <property type="protein sequence ID" value="KCW60936"/>
    <property type="gene ID" value="EUGRSUZ_H03669"/>
</dbReference>
<keyword evidence="6 11" id="KW-0479">Metal-binding</keyword>
<evidence type="ECO:0000256" key="13">
    <source>
        <dbReference type="PIRSR" id="PIRSR600823-5"/>
    </source>
</evidence>
<keyword evidence="5" id="KW-0349">Heme</keyword>
<feature type="site" description="Transition state stabilizer" evidence="12">
    <location>
        <position position="35"/>
    </location>
</feature>
<keyword evidence="8 11" id="KW-0408">Iron</keyword>
<dbReference type="EC" id="1.11.1.7" evidence="3"/>
<feature type="binding site" evidence="11">
    <location>
        <position position="40"/>
    </location>
    <ligand>
        <name>Ca(2+)</name>
        <dbReference type="ChEBI" id="CHEBI:29108"/>
        <label>1</label>
    </ligand>
</feature>
<comment type="similarity">
    <text evidence="14">Belongs to the peroxidase family.</text>
</comment>
<evidence type="ECO:0000256" key="11">
    <source>
        <dbReference type="PIRSR" id="PIRSR600823-3"/>
    </source>
</evidence>
<dbReference type="InterPro" id="IPR000823">
    <property type="entry name" value="Peroxidase_pln"/>
</dbReference>
<evidence type="ECO:0000256" key="3">
    <source>
        <dbReference type="ARBA" id="ARBA00012313"/>
    </source>
</evidence>
<comment type="function">
    <text evidence="2">Removal of H(2)O(2), oxidation of toxic reductants, biosynthesis and degradation of lignin, suberization, auxin catabolism, response to environmental stresses such as wounding, pathogen attack and oxidative stress. These functions might be dependent on each isozyme/isoform in each plant tissue.</text>
</comment>
<dbReference type="AlphaFoldDB" id="A0A059B4Z3"/>
<evidence type="ECO:0000256" key="5">
    <source>
        <dbReference type="ARBA" id="ARBA00022617"/>
    </source>
</evidence>
<feature type="binding site" evidence="11">
    <location>
        <position position="187"/>
    </location>
    <ligand>
        <name>Ca(2+)</name>
        <dbReference type="ChEBI" id="CHEBI:29108"/>
        <label>2</label>
    </ligand>
</feature>
<evidence type="ECO:0000256" key="10">
    <source>
        <dbReference type="PIRSR" id="PIRSR600823-2"/>
    </source>
</evidence>
<evidence type="ECO:0000313" key="16">
    <source>
        <dbReference type="EMBL" id="KCW60936.1"/>
    </source>
</evidence>
<dbReference type="PRINTS" id="PR00458">
    <property type="entry name" value="PEROXIDASE"/>
</dbReference>
<keyword evidence="4" id="KW-0575">Peroxidase</keyword>
<dbReference type="PRINTS" id="PR00461">
    <property type="entry name" value="PLPEROXIDASE"/>
</dbReference>
<dbReference type="GO" id="GO:0140825">
    <property type="term" value="F:lactoperoxidase activity"/>
    <property type="evidence" value="ECO:0007669"/>
    <property type="project" value="UniProtKB-EC"/>
</dbReference>
<dbReference type="Gene3D" id="1.10.420.10">
    <property type="entry name" value="Peroxidase, domain 2"/>
    <property type="match status" value="1"/>
</dbReference>
<dbReference type="FunFam" id="1.10.420.10:FF:000001">
    <property type="entry name" value="Peroxidase"/>
    <property type="match status" value="1"/>
</dbReference>
<evidence type="ECO:0000256" key="4">
    <source>
        <dbReference type="ARBA" id="ARBA00022559"/>
    </source>
</evidence>
<comment type="cofactor">
    <cofactor evidence="11">
        <name>Ca(2+)</name>
        <dbReference type="ChEBI" id="CHEBI:29108"/>
    </cofactor>
    <text evidence="11">Binds 2 calcium ions per subunit.</text>
</comment>
<dbReference type="GO" id="GO:0046872">
    <property type="term" value="F:metal ion binding"/>
    <property type="evidence" value="ECO:0007669"/>
    <property type="project" value="UniProtKB-KW"/>
</dbReference>
<protein>
    <recommendedName>
        <fullName evidence="3">peroxidase</fullName>
        <ecNumber evidence="3">1.11.1.7</ecNumber>
    </recommendedName>
</protein>
<dbReference type="PROSITE" id="PS50873">
    <property type="entry name" value="PEROXIDASE_4"/>
    <property type="match status" value="1"/>
</dbReference>
<dbReference type="GO" id="GO:0006979">
    <property type="term" value="P:response to oxidative stress"/>
    <property type="evidence" value="ECO:0007669"/>
    <property type="project" value="InterPro"/>
</dbReference>
<dbReference type="InterPro" id="IPR033905">
    <property type="entry name" value="Secretory_peroxidase"/>
</dbReference>
<keyword evidence="7" id="KW-0560">Oxidoreductase</keyword>
<feature type="binding site" evidence="11">
    <location>
        <position position="139"/>
    </location>
    <ligand>
        <name>Ca(2+)</name>
        <dbReference type="ChEBI" id="CHEBI:29108"/>
        <label>2</label>
    </ligand>
</feature>
<dbReference type="SUPFAM" id="SSF48113">
    <property type="entry name" value="Heme-dependent peroxidases"/>
    <property type="match status" value="1"/>
</dbReference>
<dbReference type="PANTHER" id="PTHR31235">
    <property type="entry name" value="PEROXIDASE 25-RELATED"/>
    <property type="match status" value="1"/>
</dbReference>
<evidence type="ECO:0000256" key="2">
    <source>
        <dbReference type="ARBA" id="ARBA00002322"/>
    </source>
</evidence>
<dbReference type="GO" id="GO:0004601">
    <property type="term" value="F:peroxidase activity"/>
    <property type="evidence" value="ECO:0000318"/>
    <property type="project" value="GO_Central"/>
</dbReference>
<reference evidence="16" key="1">
    <citation type="submission" date="2013-07" db="EMBL/GenBank/DDBJ databases">
        <title>The genome of Eucalyptus grandis.</title>
        <authorList>
            <person name="Schmutz J."/>
            <person name="Hayes R."/>
            <person name="Myburg A."/>
            <person name="Tuskan G."/>
            <person name="Grattapaglia D."/>
            <person name="Rokhsar D.S."/>
        </authorList>
    </citation>
    <scope>NUCLEOTIDE SEQUENCE</scope>
    <source>
        <tissue evidence="16">Leaf extractions</tissue>
    </source>
</reference>
<feature type="binding site" evidence="11">
    <location>
        <position position="43"/>
    </location>
    <ligand>
        <name>Ca(2+)</name>
        <dbReference type="ChEBI" id="CHEBI:29108"/>
        <label>1</label>
    </ligand>
</feature>
<feature type="disulfide bond" evidence="13">
    <location>
        <begin position="145"/>
        <end position="177"/>
    </location>
</feature>
<evidence type="ECO:0000256" key="6">
    <source>
        <dbReference type="ARBA" id="ARBA00022723"/>
    </source>
</evidence>
<feature type="binding site" description="axial binding residue" evidence="11">
    <location>
        <position position="138"/>
    </location>
    <ligand>
        <name>heme b</name>
        <dbReference type="ChEBI" id="CHEBI:60344"/>
    </ligand>
    <ligandPart>
        <name>Fe</name>
        <dbReference type="ChEBI" id="CHEBI:18248"/>
    </ligandPart>
</feature>
<evidence type="ECO:0000256" key="12">
    <source>
        <dbReference type="PIRSR" id="PIRSR600823-4"/>
    </source>
</evidence>
<sequence length="236" mass="25946">MTFYRESCPRAEAIVRNITWSRVAANPALPAKILRLQFRDCFVRDTIPNRSLEGLDVIDEIKAELEAECPLTVSCANILVLAARDGGVLTGRRDERVSLASEALDNLPSPASDFNTLQQQFADNGQGVPDLVVLSVAHTIGVAHCVVFAKRLFNFTGNNDTDASLDPGYTATLKAQCSSPRNTVGLDPNSSSSFDSHYFVVLFRNQGLLTSDVTLLMDKRAANFAWIYRKFNVFLA</sequence>
<feature type="disulfide bond" evidence="13">
    <location>
        <begin position="8"/>
        <end position="69"/>
    </location>
</feature>
<accession>A0A059B4Z3</accession>
<evidence type="ECO:0000256" key="1">
    <source>
        <dbReference type="ARBA" id="ARBA00000189"/>
    </source>
</evidence>
<keyword evidence="11" id="KW-0106">Calcium</keyword>
<proteinExistence type="inferred from homology"/>
<gene>
    <name evidence="16" type="ORF">EUGRSUZ_H03669</name>
</gene>
<feature type="binding site" evidence="10">
    <location>
        <position position="108"/>
    </location>
    <ligand>
        <name>substrate</name>
    </ligand>
</feature>
<evidence type="ECO:0000256" key="7">
    <source>
        <dbReference type="ARBA" id="ARBA00023002"/>
    </source>
</evidence>
<dbReference type="InterPro" id="IPR002016">
    <property type="entry name" value="Haem_peroxidase"/>
</dbReference>
<evidence type="ECO:0000259" key="15">
    <source>
        <dbReference type="PROSITE" id="PS50873"/>
    </source>
</evidence>
<dbReference type="EMBL" id="KK198760">
    <property type="protein sequence ID" value="KCW60936.1"/>
    <property type="molecule type" value="Genomic_DNA"/>
</dbReference>
<evidence type="ECO:0000256" key="8">
    <source>
        <dbReference type="ARBA" id="ARBA00023004"/>
    </source>
</evidence>
<comment type="cofactor">
    <cofactor evidence="11">
        <name>heme b</name>
        <dbReference type="ChEBI" id="CHEBI:60344"/>
    </cofactor>
    <text evidence="11">Binds 1 heme b (iron(II)-protoporphyrin IX) group per subunit.</text>
</comment>
<organism evidence="16">
    <name type="scientific">Eucalyptus grandis</name>
    <name type="common">Flooded gum</name>
    <dbReference type="NCBI Taxonomy" id="71139"/>
    <lineage>
        <taxon>Eukaryota</taxon>
        <taxon>Viridiplantae</taxon>
        <taxon>Streptophyta</taxon>
        <taxon>Embryophyta</taxon>
        <taxon>Tracheophyta</taxon>
        <taxon>Spermatophyta</taxon>
        <taxon>Magnoliopsida</taxon>
        <taxon>eudicotyledons</taxon>
        <taxon>Gunneridae</taxon>
        <taxon>Pentapetalae</taxon>
        <taxon>rosids</taxon>
        <taxon>malvids</taxon>
        <taxon>Myrtales</taxon>
        <taxon>Myrtaceae</taxon>
        <taxon>Myrtoideae</taxon>
        <taxon>Eucalypteae</taxon>
        <taxon>Eucalyptus</taxon>
    </lineage>
</organism>
<dbReference type="GO" id="GO:0006950">
    <property type="term" value="P:response to stress"/>
    <property type="evidence" value="ECO:0000318"/>
    <property type="project" value="GO_Central"/>
</dbReference>
<evidence type="ECO:0000256" key="14">
    <source>
        <dbReference type="RuleBase" id="RU004241"/>
    </source>
</evidence>
<name>A0A059B4Z3_EUCGR</name>
<feature type="binding site" evidence="11">
    <location>
        <position position="195"/>
    </location>
    <ligand>
        <name>Ca(2+)</name>
        <dbReference type="ChEBI" id="CHEBI:29108"/>
        <label>2</label>
    </ligand>
</feature>
<dbReference type="Gene3D" id="1.10.520.10">
    <property type="match status" value="2"/>
</dbReference>
<dbReference type="InParanoid" id="A0A059B4Z3"/>